<keyword evidence="3" id="KW-1185">Reference proteome</keyword>
<organism evidence="2 3">
    <name type="scientific">Kitasatospora herbaricolor</name>
    <dbReference type="NCBI Taxonomy" id="68217"/>
    <lineage>
        <taxon>Bacteria</taxon>
        <taxon>Bacillati</taxon>
        <taxon>Actinomycetota</taxon>
        <taxon>Actinomycetes</taxon>
        <taxon>Kitasatosporales</taxon>
        <taxon>Streptomycetaceae</taxon>
        <taxon>Kitasatospora</taxon>
    </lineage>
</organism>
<feature type="region of interest" description="Disordered" evidence="1">
    <location>
        <begin position="53"/>
        <end position="72"/>
    </location>
</feature>
<evidence type="ECO:0000256" key="1">
    <source>
        <dbReference type="SAM" id="MobiDB-lite"/>
    </source>
</evidence>
<reference evidence="2 3" key="1">
    <citation type="submission" date="2022-10" db="EMBL/GenBank/DDBJ databases">
        <title>The complete genomes of actinobacterial strains from the NBC collection.</title>
        <authorList>
            <person name="Joergensen T.S."/>
            <person name="Alvarez Arevalo M."/>
            <person name="Sterndorff E.B."/>
            <person name="Faurdal D."/>
            <person name="Vuksanovic O."/>
            <person name="Mourched A.-S."/>
            <person name="Charusanti P."/>
            <person name="Shaw S."/>
            <person name="Blin K."/>
            <person name="Weber T."/>
        </authorList>
    </citation>
    <scope>NUCLEOTIDE SEQUENCE [LARGE SCALE GENOMIC DNA]</scope>
    <source>
        <strain evidence="2 3">NBC_01247</strain>
    </source>
</reference>
<evidence type="ECO:0000313" key="2">
    <source>
        <dbReference type="EMBL" id="WUS58232.1"/>
    </source>
</evidence>
<dbReference type="EMBL" id="CP108482">
    <property type="protein sequence ID" value="WUS58232.1"/>
    <property type="molecule type" value="Genomic_DNA"/>
</dbReference>
<sequence length="72" mass="7464">MRARTGGRAAFTPRAGEVVRDVRAGRDGVYMDTIAGEHYLRPEGGGCEWTALPEHVGPGAQAGSAEPGKQAG</sequence>
<protein>
    <submittedName>
        <fullName evidence="2">Uncharacterized protein</fullName>
    </submittedName>
</protein>
<name>A0ABZ1WBI9_9ACTN</name>
<accession>A0ABZ1WBI9</accession>
<proteinExistence type="predicted"/>
<dbReference type="Proteomes" id="UP001432014">
    <property type="component" value="Chromosome"/>
</dbReference>
<evidence type="ECO:0000313" key="3">
    <source>
        <dbReference type="Proteomes" id="UP001432014"/>
    </source>
</evidence>
<gene>
    <name evidence="2" type="ORF">OG469_23575</name>
</gene>
<dbReference type="RefSeq" id="WP_329495699.1">
    <property type="nucleotide sequence ID" value="NZ_CP108460.1"/>
</dbReference>